<evidence type="ECO:0000313" key="3">
    <source>
        <dbReference type="Proteomes" id="UP000678393"/>
    </source>
</evidence>
<gene>
    <name evidence="2" type="ORF">CUNI_LOCUS5718</name>
</gene>
<organism evidence="2 3">
    <name type="scientific">Candidula unifasciata</name>
    <dbReference type="NCBI Taxonomy" id="100452"/>
    <lineage>
        <taxon>Eukaryota</taxon>
        <taxon>Metazoa</taxon>
        <taxon>Spiralia</taxon>
        <taxon>Lophotrochozoa</taxon>
        <taxon>Mollusca</taxon>
        <taxon>Gastropoda</taxon>
        <taxon>Heterobranchia</taxon>
        <taxon>Euthyneura</taxon>
        <taxon>Panpulmonata</taxon>
        <taxon>Eupulmonata</taxon>
        <taxon>Stylommatophora</taxon>
        <taxon>Helicina</taxon>
        <taxon>Helicoidea</taxon>
        <taxon>Geomitridae</taxon>
        <taxon>Candidula</taxon>
    </lineage>
</organism>
<feature type="domain" description="Domain of unknown function with conserved HDNR motif" evidence="1">
    <location>
        <begin position="1"/>
        <end position="161"/>
    </location>
</feature>
<name>A0A8S3YYB4_9EUPU</name>
<dbReference type="OrthoDB" id="10003408at2759"/>
<proteinExistence type="predicted"/>
<keyword evidence="3" id="KW-1185">Reference proteome</keyword>
<dbReference type="EMBL" id="CAJHNH020000846">
    <property type="protein sequence ID" value="CAG5120160.1"/>
    <property type="molecule type" value="Genomic_DNA"/>
</dbReference>
<sequence length="215" mass="24663">MTKGRQFVPSCANDGTWFAHKSQGGTQEGNNCNKTSKSTMLQAQVSARSHPNNLPRLFIRREKTSYRTSNPFSVHDKRHVIESQAEYLGNGSHMRHFGRRLHPIDCRLHHTDATFLHHNNSDSPHRYSPTTATTYTDPCLLEPVTTRRFPKIYKTTETSQPPTRRASGHEIPYRTPLHVLAVTQQPLATHSDWKYSFHGDTSVYPPYHTKKYHSS</sequence>
<dbReference type="Proteomes" id="UP000678393">
    <property type="component" value="Unassembled WGS sequence"/>
</dbReference>
<reference evidence="2" key="1">
    <citation type="submission" date="2021-04" db="EMBL/GenBank/DDBJ databases">
        <authorList>
            <consortium name="Molecular Ecology Group"/>
        </authorList>
    </citation>
    <scope>NUCLEOTIDE SEQUENCE</scope>
</reference>
<evidence type="ECO:0000313" key="2">
    <source>
        <dbReference type="EMBL" id="CAG5120160.1"/>
    </source>
</evidence>
<dbReference type="AlphaFoldDB" id="A0A8S3YYB4"/>
<dbReference type="InterPro" id="IPR029369">
    <property type="entry name" value="HDNR"/>
</dbReference>
<comment type="caution">
    <text evidence="2">The sequence shown here is derived from an EMBL/GenBank/DDBJ whole genome shotgun (WGS) entry which is preliminary data.</text>
</comment>
<dbReference type="PANTHER" id="PTHR35440:SF1">
    <property type="entry name" value="TESTIS-EXPRESSED PROTEIN 36"/>
    <property type="match status" value="1"/>
</dbReference>
<evidence type="ECO:0000259" key="1">
    <source>
        <dbReference type="Pfam" id="PF15115"/>
    </source>
</evidence>
<accession>A0A8S3YYB4</accession>
<protein>
    <recommendedName>
        <fullName evidence="1">Domain of unknown function with conserved HDNR motif domain-containing protein</fullName>
    </recommendedName>
</protein>
<dbReference type="PANTHER" id="PTHR35440">
    <property type="entry name" value="TESTIS-EXPRESSED PROTEIN 36"/>
    <property type="match status" value="1"/>
</dbReference>
<dbReference type="Pfam" id="PF15115">
    <property type="entry name" value="HDNR"/>
    <property type="match status" value="1"/>
</dbReference>